<dbReference type="RefSeq" id="WP_107571430.1">
    <property type="nucleotide sequence ID" value="NZ_PYYB01000006.1"/>
</dbReference>
<dbReference type="InterPro" id="IPR029063">
    <property type="entry name" value="SAM-dependent_MTases_sf"/>
</dbReference>
<dbReference type="CDD" id="cd02440">
    <property type="entry name" value="AdoMet_MTases"/>
    <property type="match status" value="1"/>
</dbReference>
<sequence>MSIPPEEADAFRADSRARWEDAAAGWAAARAAFQGAAAPVSHRMVELIRPQPGHTVLELAAGPGDTGFLAAELIRPGGTLVCTDTALAMVEVAKARAAELGLDNVEFEPMDAEWIDRPAASLDAILCRWGIMLLADPESALREARRTLKSAGRLAIATWAAAEHNPWSMGRLLVRLGAVPASGGGEPGPFALPDPEQLADLLWGVGFEDVEVEPLDFAFTAADTDTWWEQQLHCSPSLRSTTAKLSPAEHYALRDAVDAELAAFAQPDGSLRIPARALVAAASA</sequence>
<dbReference type="EMBL" id="PYYB01000006">
    <property type="protein sequence ID" value="PTL54155.1"/>
    <property type="molecule type" value="Genomic_DNA"/>
</dbReference>
<dbReference type="InterPro" id="IPR025714">
    <property type="entry name" value="Methyltranfer_dom"/>
</dbReference>
<dbReference type="PANTHER" id="PTHR43591:SF24">
    <property type="entry name" value="2-METHOXY-6-POLYPRENYL-1,4-BENZOQUINOL METHYLASE, MITOCHONDRIAL"/>
    <property type="match status" value="1"/>
</dbReference>
<protein>
    <recommendedName>
        <fullName evidence="1">Methyltransferase domain-containing protein</fullName>
    </recommendedName>
</protein>
<dbReference type="AlphaFoldDB" id="A0A2T4UBC8"/>
<accession>A0A2T4UBC8</accession>
<evidence type="ECO:0000313" key="3">
    <source>
        <dbReference type="Proteomes" id="UP000240739"/>
    </source>
</evidence>
<comment type="caution">
    <text evidence="2">The sequence shown here is derived from an EMBL/GenBank/DDBJ whole genome shotgun (WGS) entry which is preliminary data.</text>
</comment>
<dbReference type="OrthoDB" id="9777638at2"/>
<reference evidence="2 3" key="1">
    <citation type="submission" date="2018-03" db="EMBL/GenBank/DDBJ databases">
        <title>Aquarubrobacter algicola gen. nov., sp. nov., a novel actinobacterium isolated from shallow eutrophic lake during the end of cyanobacterial harmful algal blooms.</title>
        <authorList>
            <person name="Chun S.J."/>
        </authorList>
    </citation>
    <scope>NUCLEOTIDE SEQUENCE [LARGE SCALE GENOMIC DNA]</scope>
    <source>
        <strain evidence="2 3">Seoho-28</strain>
    </source>
</reference>
<dbReference type="PANTHER" id="PTHR43591">
    <property type="entry name" value="METHYLTRANSFERASE"/>
    <property type="match status" value="1"/>
</dbReference>
<dbReference type="Gene3D" id="3.40.50.150">
    <property type="entry name" value="Vaccinia Virus protein VP39"/>
    <property type="match status" value="1"/>
</dbReference>
<gene>
    <name evidence="2" type="ORF">C7Y72_22340</name>
</gene>
<dbReference type="Proteomes" id="UP000240739">
    <property type="component" value="Unassembled WGS sequence"/>
</dbReference>
<proteinExistence type="predicted"/>
<evidence type="ECO:0000259" key="1">
    <source>
        <dbReference type="Pfam" id="PF13847"/>
    </source>
</evidence>
<dbReference type="SUPFAM" id="SSF53335">
    <property type="entry name" value="S-adenosyl-L-methionine-dependent methyltransferases"/>
    <property type="match status" value="1"/>
</dbReference>
<keyword evidence="3" id="KW-1185">Reference proteome</keyword>
<evidence type="ECO:0000313" key="2">
    <source>
        <dbReference type="EMBL" id="PTL54155.1"/>
    </source>
</evidence>
<organism evidence="2 3">
    <name type="scientific">Paraconexibacter algicola</name>
    <dbReference type="NCBI Taxonomy" id="2133960"/>
    <lineage>
        <taxon>Bacteria</taxon>
        <taxon>Bacillati</taxon>
        <taxon>Actinomycetota</taxon>
        <taxon>Thermoleophilia</taxon>
        <taxon>Solirubrobacterales</taxon>
        <taxon>Paraconexibacteraceae</taxon>
        <taxon>Paraconexibacter</taxon>
    </lineage>
</organism>
<dbReference type="Pfam" id="PF13847">
    <property type="entry name" value="Methyltransf_31"/>
    <property type="match status" value="1"/>
</dbReference>
<dbReference type="GO" id="GO:0008168">
    <property type="term" value="F:methyltransferase activity"/>
    <property type="evidence" value="ECO:0007669"/>
    <property type="project" value="TreeGrafter"/>
</dbReference>
<name>A0A2T4UBC8_9ACTN</name>
<feature type="domain" description="Methyltransferase" evidence="1">
    <location>
        <begin position="52"/>
        <end position="164"/>
    </location>
</feature>